<reference evidence="1" key="1">
    <citation type="journal article" date="2019" name="bioRxiv">
        <title>The Genome of the Zebra Mussel, Dreissena polymorpha: A Resource for Invasive Species Research.</title>
        <authorList>
            <person name="McCartney M.A."/>
            <person name="Auch B."/>
            <person name="Kono T."/>
            <person name="Mallez S."/>
            <person name="Zhang Y."/>
            <person name="Obille A."/>
            <person name="Becker A."/>
            <person name="Abrahante J.E."/>
            <person name="Garbe J."/>
            <person name="Badalamenti J.P."/>
            <person name="Herman A."/>
            <person name="Mangelson H."/>
            <person name="Liachko I."/>
            <person name="Sullivan S."/>
            <person name="Sone E.D."/>
            <person name="Koren S."/>
            <person name="Silverstein K.A.T."/>
            <person name="Beckman K.B."/>
            <person name="Gohl D.M."/>
        </authorList>
    </citation>
    <scope>NUCLEOTIDE SEQUENCE</scope>
    <source>
        <strain evidence="1">Duluth1</strain>
        <tissue evidence="1">Whole animal</tissue>
    </source>
</reference>
<proteinExistence type="predicted"/>
<sequence>MVIRFQHGAEDRRNQIRCSPNFVTLTRSSLEKCLDVLLNNLSERFTDNGTASHFSIFDPSKLSFDDELLTYGNEEIHQLAEFYGRDDSPLSVNPDN</sequence>
<dbReference type="Proteomes" id="UP000828390">
    <property type="component" value="Unassembled WGS sequence"/>
</dbReference>
<dbReference type="EMBL" id="JAIWYP010000012">
    <property type="protein sequence ID" value="KAH3728710.1"/>
    <property type="molecule type" value="Genomic_DNA"/>
</dbReference>
<name>A0A9D4HRU6_DREPO</name>
<dbReference type="AlphaFoldDB" id="A0A9D4HRU6"/>
<gene>
    <name evidence="1" type="ORF">DPMN_054670</name>
</gene>
<reference evidence="1" key="2">
    <citation type="submission" date="2020-11" db="EMBL/GenBank/DDBJ databases">
        <authorList>
            <person name="McCartney M.A."/>
            <person name="Auch B."/>
            <person name="Kono T."/>
            <person name="Mallez S."/>
            <person name="Becker A."/>
            <person name="Gohl D.M."/>
            <person name="Silverstein K.A.T."/>
            <person name="Koren S."/>
            <person name="Bechman K.B."/>
            <person name="Herman A."/>
            <person name="Abrahante J.E."/>
            <person name="Garbe J."/>
        </authorList>
    </citation>
    <scope>NUCLEOTIDE SEQUENCE</scope>
    <source>
        <strain evidence="1">Duluth1</strain>
        <tissue evidence="1">Whole animal</tissue>
    </source>
</reference>
<accession>A0A9D4HRU6</accession>
<keyword evidence="2" id="KW-1185">Reference proteome</keyword>
<organism evidence="1 2">
    <name type="scientific">Dreissena polymorpha</name>
    <name type="common">Zebra mussel</name>
    <name type="synonym">Mytilus polymorpha</name>
    <dbReference type="NCBI Taxonomy" id="45954"/>
    <lineage>
        <taxon>Eukaryota</taxon>
        <taxon>Metazoa</taxon>
        <taxon>Spiralia</taxon>
        <taxon>Lophotrochozoa</taxon>
        <taxon>Mollusca</taxon>
        <taxon>Bivalvia</taxon>
        <taxon>Autobranchia</taxon>
        <taxon>Heteroconchia</taxon>
        <taxon>Euheterodonta</taxon>
        <taxon>Imparidentia</taxon>
        <taxon>Neoheterodontei</taxon>
        <taxon>Myida</taxon>
        <taxon>Dreissenoidea</taxon>
        <taxon>Dreissenidae</taxon>
        <taxon>Dreissena</taxon>
    </lineage>
</organism>
<evidence type="ECO:0000313" key="1">
    <source>
        <dbReference type="EMBL" id="KAH3728710.1"/>
    </source>
</evidence>
<comment type="caution">
    <text evidence="1">The sequence shown here is derived from an EMBL/GenBank/DDBJ whole genome shotgun (WGS) entry which is preliminary data.</text>
</comment>
<protein>
    <submittedName>
        <fullName evidence="1">Uncharacterized protein</fullName>
    </submittedName>
</protein>
<evidence type="ECO:0000313" key="2">
    <source>
        <dbReference type="Proteomes" id="UP000828390"/>
    </source>
</evidence>